<keyword evidence="2" id="KW-0812">Transmembrane</keyword>
<feature type="chain" id="PRO_5043317785" evidence="3">
    <location>
        <begin position="29"/>
        <end position="374"/>
    </location>
</feature>
<feature type="compositionally biased region" description="Acidic residues" evidence="1">
    <location>
        <begin position="170"/>
        <end position="185"/>
    </location>
</feature>
<accession>A0AAW0TCJ9</accession>
<keyword evidence="5" id="KW-1185">Reference proteome</keyword>
<keyword evidence="2" id="KW-0472">Membrane</keyword>
<keyword evidence="3" id="KW-0732">Signal</keyword>
<comment type="caution">
    <text evidence="4">The sequence shown here is derived from an EMBL/GenBank/DDBJ whole genome shotgun (WGS) entry which is preliminary data.</text>
</comment>
<keyword evidence="2" id="KW-1133">Transmembrane helix</keyword>
<feature type="transmembrane region" description="Helical" evidence="2">
    <location>
        <begin position="118"/>
        <end position="138"/>
    </location>
</feature>
<evidence type="ECO:0000313" key="5">
    <source>
        <dbReference type="Proteomes" id="UP001487740"/>
    </source>
</evidence>
<feature type="signal peptide" evidence="3">
    <location>
        <begin position="1"/>
        <end position="28"/>
    </location>
</feature>
<reference evidence="4 5" key="1">
    <citation type="submission" date="2023-03" db="EMBL/GenBank/DDBJ databases">
        <title>High-quality genome of Scylla paramamosain provides insights in environmental adaptation.</title>
        <authorList>
            <person name="Zhang L."/>
        </authorList>
    </citation>
    <scope>NUCLEOTIDE SEQUENCE [LARGE SCALE GENOMIC DNA]</scope>
    <source>
        <strain evidence="4">LZ_2023a</strain>
        <tissue evidence="4">Muscle</tissue>
    </source>
</reference>
<proteinExistence type="predicted"/>
<evidence type="ECO:0000313" key="4">
    <source>
        <dbReference type="EMBL" id="KAK8385076.1"/>
    </source>
</evidence>
<name>A0AAW0TCJ9_SCYPA</name>
<gene>
    <name evidence="4" type="ORF">O3P69_012106</name>
</gene>
<feature type="compositionally biased region" description="Basic and acidic residues" evidence="1">
    <location>
        <begin position="186"/>
        <end position="199"/>
    </location>
</feature>
<protein>
    <submittedName>
        <fullName evidence="4">Uncharacterized protein</fullName>
    </submittedName>
</protein>
<dbReference type="AlphaFoldDB" id="A0AAW0TCJ9"/>
<dbReference type="EMBL" id="JARAKH010000033">
    <property type="protein sequence ID" value="KAK8385076.1"/>
    <property type="molecule type" value="Genomic_DNA"/>
</dbReference>
<feature type="region of interest" description="Disordered" evidence="1">
    <location>
        <begin position="169"/>
        <end position="214"/>
    </location>
</feature>
<sequence>MTGGRRYCLALVCITLPVLLCLCVGGSSTDDRRLMTTHELEDPNKQTAGLTWKALANISYFVIRTTVSVLRKLIIYLVSHYFSSTLSLYGLQDLLQESWILNVLERRLLGNLTMAGRVWVRAWVVMVVVAAVVGAALVPPQQNKERDAAAVVGGEASQRHLLWFWGGSGGDEEAEPEELTEEPDEGEKASETDTLHYYDDDTTPPPSSHTTTRKPGWWGWLGKVSGVASRMKTSFKSGLNSTKHLTIRAGKAIGRGAVKVGSAIKSGYRKVKLKLSGSKEKFKIVMHRLKEKIEAGDEKAMELMRKLGIRVRFLGDRTIEEPYEPPPFPDVFNNAKDRLEEFYDSGGFSHSELRDVFNFDPDNYEYVDYYEYVY</sequence>
<evidence type="ECO:0000256" key="2">
    <source>
        <dbReference type="SAM" id="Phobius"/>
    </source>
</evidence>
<organism evidence="4 5">
    <name type="scientific">Scylla paramamosain</name>
    <name type="common">Mud crab</name>
    <dbReference type="NCBI Taxonomy" id="85552"/>
    <lineage>
        <taxon>Eukaryota</taxon>
        <taxon>Metazoa</taxon>
        <taxon>Ecdysozoa</taxon>
        <taxon>Arthropoda</taxon>
        <taxon>Crustacea</taxon>
        <taxon>Multicrustacea</taxon>
        <taxon>Malacostraca</taxon>
        <taxon>Eumalacostraca</taxon>
        <taxon>Eucarida</taxon>
        <taxon>Decapoda</taxon>
        <taxon>Pleocyemata</taxon>
        <taxon>Brachyura</taxon>
        <taxon>Eubrachyura</taxon>
        <taxon>Portunoidea</taxon>
        <taxon>Portunidae</taxon>
        <taxon>Portuninae</taxon>
        <taxon>Scylla</taxon>
    </lineage>
</organism>
<dbReference type="Proteomes" id="UP001487740">
    <property type="component" value="Unassembled WGS sequence"/>
</dbReference>
<evidence type="ECO:0000256" key="1">
    <source>
        <dbReference type="SAM" id="MobiDB-lite"/>
    </source>
</evidence>
<evidence type="ECO:0000256" key="3">
    <source>
        <dbReference type="SAM" id="SignalP"/>
    </source>
</evidence>